<dbReference type="InterPro" id="IPR033994">
    <property type="entry name" value="TNFRSF1A_death"/>
</dbReference>
<dbReference type="SMART" id="SM00005">
    <property type="entry name" value="DEATH"/>
    <property type="match status" value="1"/>
</dbReference>
<evidence type="ECO:0000259" key="10">
    <source>
        <dbReference type="PROSITE" id="PS50050"/>
    </source>
</evidence>
<dbReference type="Pfam" id="PF00020">
    <property type="entry name" value="TNFR_c6"/>
    <property type="match status" value="2"/>
</dbReference>
<reference evidence="11 12" key="1">
    <citation type="submission" date="2021-04" db="EMBL/GenBank/DDBJ databases">
        <authorList>
            <person name="De Guttry C."/>
            <person name="Zahm M."/>
            <person name="Klopp C."/>
            <person name="Cabau C."/>
            <person name="Louis A."/>
            <person name="Berthelot C."/>
            <person name="Parey E."/>
            <person name="Roest Crollius H."/>
            <person name="Montfort J."/>
            <person name="Robinson-Rechavi M."/>
            <person name="Bucao C."/>
            <person name="Bouchez O."/>
            <person name="Gislard M."/>
            <person name="Lluch J."/>
            <person name="Milhes M."/>
            <person name="Lampietro C."/>
            <person name="Lopez Roques C."/>
            <person name="Donnadieu C."/>
            <person name="Braasch I."/>
            <person name="Desvignes T."/>
            <person name="Postlethwait J."/>
            <person name="Bobe J."/>
            <person name="Wedekind C."/>
            <person name="Guiguen Y."/>
        </authorList>
    </citation>
    <scope>NUCLEOTIDE SEQUENCE [LARGE SCALE GENOMIC DNA]</scope>
    <source>
        <strain evidence="11">Cs_M1</strain>
        <tissue evidence="11">Blood</tissue>
    </source>
</reference>
<dbReference type="GO" id="GO:0006954">
    <property type="term" value="P:inflammatory response"/>
    <property type="evidence" value="ECO:0007669"/>
    <property type="project" value="TreeGrafter"/>
</dbReference>
<dbReference type="GO" id="GO:0006915">
    <property type="term" value="P:apoptotic process"/>
    <property type="evidence" value="ECO:0007669"/>
    <property type="project" value="UniProtKB-KW"/>
</dbReference>
<dbReference type="GO" id="GO:0045121">
    <property type="term" value="C:membrane raft"/>
    <property type="evidence" value="ECO:0007669"/>
    <property type="project" value="TreeGrafter"/>
</dbReference>
<name>A0AAN8R6B6_9TELE</name>
<feature type="signal peptide" evidence="8">
    <location>
        <begin position="1"/>
        <end position="31"/>
    </location>
</feature>
<dbReference type="GO" id="GO:0043235">
    <property type="term" value="C:receptor complex"/>
    <property type="evidence" value="ECO:0007669"/>
    <property type="project" value="TreeGrafter"/>
</dbReference>
<feature type="chain" id="PRO_5042844563" evidence="8">
    <location>
        <begin position="32"/>
        <end position="410"/>
    </location>
</feature>
<dbReference type="AlphaFoldDB" id="A0AAN8R6B6"/>
<dbReference type="Proteomes" id="UP001356427">
    <property type="component" value="Unassembled WGS sequence"/>
</dbReference>
<protein>
    <submittedName>
        <fullName evidence="11">Uncharacterized protein</fullName>
    </submittedName>
</protein>
<evidence type="ECO:0000313" key="12">
    <source>
        <dbReference type="Proteomes" id="UP001356427"/>
    </source>
</evidence>
<proteinExistence type="predicted"/>
<evidence type="ECO:0000256" key="8">
    <source>
        <dbReference type="SAM" id="SignalP"/>
    </source>
</evidence>
<keyword evidence="4 6" id="KW-1015">Disulfide bond</keyword>
<feature type="disulfide bond" evidence="6">
    <location>
        <begin position="152"/>
        <end position="165"/>
    </location>
</feature>
<feature type="repeat" description="TNFR-Cys" evidence="6">
    <location>
        <begin position="90"/>
        <end position="131"/>
    </location>
</feature>
<dbReference type="Pfam" id="PF00531">
    <property type="entry name" value="Death"/>
    <property type="match status" value="1"/>
</dbReference>
<evidence type="ECO:0000256" key="5">
    <source>
        <dbReference type="ARBA" id="ARBA00023180"/>
    </source>
</evidence>
<evidence type="ECO:0000256" key="6">
    <source>
        <dbReference type="PROSITE-ProRule" id="PRU00206"/>
    </source>
</evidence>
<dbReference type="GO" id="GO:0043120">
    <property type="term" value="F:tumor necrosis factor binding"/>
    <property type="evidence" value="ECO:0007669"/>
    <property type="project" value="TreeGrafter"/>
</dbReference>
<feature type="disulfide bond" evidence="6">
    <location>
        <begin position="155"/>
        <end position="173"/>
    </location>
</feature>
<dbReference type="Gene3D" id="1.10.533.10">
    <property type="entry name" value="Death Domain, Fas"/>
    <property type="match status" value="1"/>
</dbReference>
<dbReference type="SUPFAM" id="SSF57586">
    <property type="entry name" value="TNF receptor-like"/>
    <property type="match status" value="2"/>
</dbReference>
<feature type="domain" description="TNFR-Cys" evidence="10">
    <location>
        <begin position="90"/>
        <end position="131"/>
    </location>
</feature>
<keyword evidence="5" id="KW-0325">Glycoprotein</keyword>
<accession>A0AAN8R6B6</accession>
<feature type="disulfide bond" evidence="6">
    <location>
        <begin position="110"/>
        <end position="123"/>
    </location>
</feature>
<dbReference type="GO" id="GO:0005031">
    <property type="term" value="F:tumor necrosis factor receptor activity"/>
    <property type="evidence" value="ECO:0007669"/>
    <property type="project" value="TreeGrafter"/>
</dbReference>
<feature type="transmembrane region" description="Helical" evidence="7">
    <location>
        <begin position="218"/>
        <end position="248"/>
    </location>
</feature>
<sequence>MDILRGKWKEKCILNVCTLLVLCWSVDPSLSAPPPPPDRTQVESNHGNQESLCHEGSHYRINGICCGKCHEGFKLKEHCTKEGENSQCVPCEEGKTYLDRSNYVNNCRSCTRCVDNETEVSPCKKSKNKECRCNEGFYKKRIDSVTRECLRCKQCGPGERKTQQCTPESDTVCECKDFYFRNNRICLQCKDCISADCQQECASSTHPNPNAKPQDTGWGVWSTYLLAVFGCVCVVLLVVVVIMGVLVVRWKLKGSSSFPSAEITSQGSEKSTRMLIQEDPENILNQSIPSCSPVCECEQEPLSKLPDCVPKEIKISELIYSVLDQVSPRRVKELVRSLGVSDIVIERAENDHLRDTKEAQYQMLSVWAKGRAQGGGGVLARPLLHDLLDKLRDMDLGGTAEELETKYGDQ</sequence>
<evidence type="ECO:0000256" key="1">
    <source>
        <dbReference type="ARBA" id="ARBA00022703"/>
    </source>
</evidence>
<dbReference type="PANTHER" id="PTHR46861">
    <property type="entry name" value="TUMOR NECROSIS FACTOR RECEPTOR SUPERFAMILY MEMBER 1A"/>
    <property type="match status" value="1"/>
</dbReference>
<keyword evidence="3" id="KW-0677">Repeat</keyword>
<evidence type="ECO:0000256" key="2">
    <source>
        <dbReference type="ARBA" id="ARBA00022729"/>
    </source>
</evidence>
<dbReference type="EMBL" id="JAGTTL010000002">
    <property type="protein sequence ID" value="KAK6326721.1"/>
    <property type="molecule type" value="Genomic_DNA"/>
</dbReference>
<evidence type="ECO:0000313" key="11">
    <source>
        <dbReference type="EMBL" id="KAK6326721.1"/>
    </source>
</evidence>
<dbReference type="Gene3D" id="2.10.50.10">
    <property type="entry name" value="Tumor Necrosis Factor Receptor, subunit A, domain 2"/>
    <property type="match status" value="3"/>
</dbReference>
<keyword evidence="7" id="KW-0812">Transmembrane</keyword>
<comment type="caution">
    <text evidence="6">Lacks conserved residue(s) required for the propagation of feature annotation.</text>
</comment>
<evidence type="ECO:0000256" key="3">
    <source>
        <dbReference type="ARBA" id="ARBA00022737"/>
    </source>
</evidence>
<dbReference type="InterPro" id="IPR052493">
    <property type="entry name" value="TNFRSF1A"/>
</dbReference>
<keyword evidence="12" id="KW-1185">Reference proteome</keyword>
<comment type="caution">
    <text evidence="11">The sequence shown here is derived from an EMBL/GenBank/DDBJ whole genome shotgun (WGS) entry which is preliminary data.</text>
</comment>
<feature type="repeat" description="TNFR-Cys" evidence="6">
    <location>
        <begin position="132"/>
        <end position="173"/>
    </location>
</feature>
<keyword evidence="7" id="KW-1133">Transmembrane helix</keyword>
<evidence type="ECO:0000259" key="9">
    <source>
        <dbReference type="PROSITE" id="PS50017"/>
    </source>
</evidence>
<dbReference type="SUPFAM" id="SSF47986">
    <property type="entry name" value="DEATH domain"/>
    <property type="match status" value="1"/>
</dbReference>
<dbReference type="PROSITE" id="PS50050">
    <property type="entry name" value="TNFR_NGFR_2"/>
    <property type="match status" value="2"/>
</dbReference>
<keyword evidence="2 8" id="KW-0732">Signal</keyword>
<dbReference type="PROSITE" id="PS00652">
    <property type="entry name" value="TNFR_NGFR_1"/>
    <property type="match status" value="1"/>
</dbReference>
<feature type="domain" description="Death" evidence="9">
    <location>
        <begin position="316"/>
        <end position="407"/>
    </location>
</feature>
<dbReference type="InterPro" id="IPR001368">
    <property type="entry name" value="TNFR/NGFR_Cys_rich_reg"/>
</dbReference>
<evidence type="ECO:0000256" key="4">
    <source>
        <dbReference type="ARBA" id="ARBA00023157"/>
    </source>
</evidence>
<dbReference type="PROSITE" id="PS50017">
    <property type="entry name" value="DEATH_DOMAIN"/>
    <property type="match status" value="1"/>
</dbReference>
<dbReference type="InterPro" id="IPR000488">
    <property type="entry name" value="Death_dom"/>
</dbReference>
<feature type="domain" description="TNFR-Cys" evidence="10">
    <location>
        <begin position="132"/>
        <end position="173"/>
    </location>
</feature>
<organism evidence="11 12">
    <name type="scientific">Coregonus suidteri</name>
    <dbReference type="NCBI Taxonomy" id="861788"/>
    <lineage>
        <taxon>Eukaryota</taxon>
        <taxon>Metazoa</taxon>
        <taxon>Chordata</taxon>
        <taxon>Craniata</taxon>
        <taxon>Vertebrata</taxon>
        <taxon>Euteleostomi</taxon>
        <taxon>Actinopterygii</taxon>
        <taxon>Neopterygii</taxon>
        <taxon>Teleostei</taxon>
        <taxon>Protacanthopterygii</taxon>
        <taxon>Salmoniformes</taxon>
        <taxon>Salmonidae</taxon>
        <taxon>Coregoninae</taxon>
        <taxon>Coregonus</taxon>
    </lineage>
</organism>
<feature type="disulfide bond" evidence="6">
    <location>
        <begin position="113"/>
        <end position="131"/>
    </location>
</feature>
<dbReference type="CDD" id="cd08313">
    <property type="entry name" value="Death_TNFR1"/>
    <property type="match status" value="1"/>
</dbReference>
<keyword evidence="1" id="KW-0053">Apoptosis</keyword>
<dbReference type="InterPro" id="IPR011029">
    <property type="entry name" value="DEATH-like_dom_sf"/>
</dbReference>
<evidence type="ECO:0000256" key="7">
    <source>
        <dbReference type="SAM" id="Phobius"/>
    </source>
</evidence>
<gene>
    <name evidence="11" type="ORF">J4Q44_G00023660</name>
</gene>
<dbReference type="SMART" id="SM00208">
    <property type="entry name" value="TNFR"/>
    <property type="match status" value="4"/>
</dbReference>
<dbReference type="PANTHER" id="PTHR46861:SF1">
    <property type="entry name" value="TUMOR NECROSIS FACTOR RECEPTOR SUPERFAMILY MEMBER 1A"/>
    <property type="match status" value="1"/>
</dbReference>
<keyword evidence="7" id="KW-0472">Membrane</keyword>